<organism evidence="1 2">
    <name type="scientific">Rhizobium glycinendophyticum</name>
    <dbReference type="NCBI Taxonomy" id="2589807"/>
    <lineage>
        <taxon>Bacteria</taxon>
        <taxon>Pseudomonadati</taxon>
        <taxon>Pseudomonadota</taxon>
        <taxon>Alphaproteobacteria</taxon>
        <taxon>Hyphomicrobiales</taxon>
        <taxon>Rhizobiaceae</taxon>
        <taxon>Rhizobium/Agrobacterium group</taxon>
        <taxon>Rhizobium</taxon>
    </lineage>
</organism>
<keyword evidence="2" id="KW-1185">Reference proteome</keyword>
<reference evidence="1 2" key="1">
    <citation type="submission" date="2019-06" db="EMBL/GenBank/DDBJ databases">
        <title>Rhizobium sp. CL12 isolated from roots of soybean.</title>
        <authorList>
            <person name="Wang C."/>
        </authorList>
    </citation>
    <scope>NUCLEOTIDE SEQUENCE [LARGE SCALE GENOMIC DNA]</scope>
    <source>
        <strain evidence="1 2">CL12</strain>
    </source>
</reference>
<dbReference type="RefSeq" id="WP_140831784.1">
    <property type="nucleotide sequence ID" value="NZ_VFYP01000006.1"/>
</dbReference>
<protein>
    <submittedName>
        <fullName evidence="1">Sigma-70 family RNA polymerase sigma factor</fullName>
    </submittedName>
</protein>
<dbReference type="EMBL" id="VFYP01000006">
    <property type="protein sequence ID" value="TPP04957.1"/>
    <property type="molecule type" value="Genomic_DNA"/>
</dbReference>
<dbReference type="AlphaFoldDB" id="A0A504TTY6"/>
<sequence>MTSDGYQDDPDLQPLTLAQDDGTLLYRPTELVDELRELLQKPRGGLAKAKANISSAALVHIMRNLRPNREESWYFELWNELVSRAKGLAFRRASGLSKQQASDVAQEVCDWLHELVFSGTNNADVLEAFFGTSVFRKSVDEIRKLKRRESVERNETDFEVGERSARDWIDNAGYRNAGHSMPRAEAAARVAAVMARLTEREQAAVNAVYVEGLQQKSNDPNEMTAAKKLNVSSRRIGELLANARKRASGDEE</sequence>
<dbReference type="Proteomes" id="UP000316429">
    <property type="component" value="Unassembled WGS sequence"/>
</dbReference>
<accession>A0A504TTY6</accession>
<name>A0A504TTY6_9HYPH</name>
<proteinExistence type="predicted"/>
<dbReference type="OrthoDB" id="8457004at2"/>
<gene>
    <name evidence="1" type="ORF">FJQ55_21255</name>
</gene>
<comment type="caution">
    <text evidence="1">The sequence shown here is derived from an EMBL/GenBank/DDBJ whole genome shotgun (WGS) entry which is preliminary data.</text>
</comment>
<evidence type="ECO:0000313" key="2">
    <source>
        <dbReference type="Proteomes" id="UP000316429"/>
    </source>
</evidence>
<evidence type="ECO:0000313" key="1">
    <source>
        <dbReference type="EMBL" id="TPP04957.1"/>
    </source>
</evidence>